<dbReference type="AlphaFoldDB" id="A0A835KG28"/>
<keyword evidence="5" id="KW-0808">Transferase</keyword>
<dbReference type="GO" id="GO:0016020">
    <property type="term" value="C:membrane"/>
    <property type="evidence" value="ECO:0007669"/>
    <property type="project" value="UniProtKB-SubCell"/>
</dbReference>
<dbReference type="GO" id="GO:0008270">
    <property type="term" value="F:zinc ion binding"/>
    <property type="evidence" value="ECO:0007669"/>
    <property type="project" value="UniProtKB-KW"/>
</dbReference>
<dbReference type="PROSITE" id="PS50089">
    <property type="entry name" value="ZF_RING_2"/>
    <property type="match status" value="1"/>
</dbReference>
<comment type="catalytic activity">
    <reaction evidence="1">
        <text>S-ubiquitinyl-[E2 ubiquitin-conjugating enzyme]-L-cysteine + [acceptor protein]-L-lysine = [E2 ubiquitin-conjugating enzyme]-L-cysteine + N(6)-ubiquitinyl-[acceptor protein]-L-lysine.</text>
        <dbReference type="EC" id="2.3.2.27"/>
    </reaction>
</comment>
<organism evidence="18 19">
    <name type="scientific">Digitaria exilis</name>
    <dbReference type="NCBI Taxonomy" id="1010633"/>
    <lineage>
        <taxon>Eukaryota</taxon>
        <taxon>Viridiplantae</taxon>
        <taxon>Streptophyta</taxon>
        <taxon>Embryophyta</taxon>
        <taxon>Tracheophyta</taxon>
        <taxon>Spermatophyta</taxon>
        <taxon>Magnoliopsida</taxon>
        <taxon>Liliopsida</taxon>
        <taxon>Poales</taxon>
        <taxon>Poaceae</taxon>
        <taxon>PACMAD clade</taxon>
        <taxon>Panicoideae</taxon>
        <taxon>Panicodae</taxon>
        <taxon>Paniceae</taxon>
        <taxon>Anthephorinae</taxon>
        <taxon>Digitaria</taxon>
    </lineage>
</organism>
<dbReference type="Pfam" id="PF13639">
    <property type="entry name" value="zf-RING_2"/>
    <property type="match status" value="1"/>
</dbReference>
<comment type="similarity">
    <text evidence="13">Belongs to the RING-type zinc finger family. ATL subfamily.</text>
</comment>
<keyword evidence="11 16" id="KW-1133">Transmembrane helix</keyword>
<dbReference type="EMBL" id="JACEFO010001629">
    <property type="protein sequence ID" value="KAF8728186.1"/>
    <property type="molecule type" value="Genomic_DNA"/>
</dbReference>
<keyword evidence="10" id="KW-0862">Zinc</keyword>
<comment type="subcellular location">
    <subcellularLocation>
        <location evidence="2">Membrane</location>
        <topology evidence="2">Single-pass membrane protein</topology>
    </subcellularLocation>
</comment>
<dbReference type="InterPro" id="IPR001841">
    <property type="entry name" value="Znf_RING"/>
</dbReference>
<keyword evidence="9" id="KW-0833">Ubl conjugation pathway</keyword>
<evidence type="ECO:0000256" key="7">
    <source>
        <dbReference type="ARBA" id="ARBA00022723"/>
    </source>
</evidence>
<keyword evidence="19" id="KW-1185">Reference proteome</keyword>
<protein>
    <recommendedName>
        <fullName evidence="4">RING-type E3 ubiquitin transferase</fullName>
        <ecNumber evidence="4">2.3.2.27</ecNumber>
    </recommendedName>
</protein>
<comment type="caution">
    <text evidence="18">The sequence shown here is derived from an EMBL/GenBank/DDBJ whole genome shotgun (WGS) entry which is preliminary data.</text>
</comment>
<feature type="region of interest" description="Disordered" evidence="15">
    <location>
        <begin position="90"/>
        <end position="111"/>
    </location>
</feature>
<evidence type="ECO:0000256" key="8">
    <source>
        <dbReference type="ARBA" id="ARBA00022771"/>
    </source>
</evidence>
<feature type="domain" description="RING-type" evidence="17">
    <location>
        <begin position="146"/>
        <end position="189"/>
    </location>
</feature>
<evidence type="ECO:0000313" key="19">
    <source>
        <dbReference type="Proteomes" id="UP000636709"/>
    </source>
</evidence>
<gene>
    <name evidence="18" type="ORF">HU200_018773</name>
</gene>
<evidence type="ECO:0000256" key="2">
    <source>
        <dbReference type="ARBA" id="ARBA00004167"/>
    </source>
</evidence>
<evidence type="ECO:0000256" key="15">
    <source>
        <dbReference type="SAM" id="MobiDB-lite"/>
    </source>
</evidence>
<dbReference type="Gene3D" id="3.30.40.10">
    <property type="entry name" value="Zinc/RING finger domain, C3HC4 (zinc finger)"/>
    <property type="match status" value="1"/>
</dbReference>
<dbReference type="Proteomes" id="UP000636709">
    <property type="component" value="Unassembled WGS sequence"/>
</dbReference>
<reference evidence="18" key="1">
    <citation type="submission" date="2020-07" db="EMBL/GenBank/DDBJ databases">
        <title>Genome sequence and genetic diversity analysis of an under-domesticated orphan crop, white fonio (Digitaria exilis).</title>
        <authorList>
            <person name="Bennetzen J.L."/>
            <person name="Chen S."/>
            <person name="Ma X."/>
            <person name="Wang X."/>
            <person name="Yssel A.E.J."/>
            <person name="Chaluvadi S.R."/>
            <person name="Johnson M."/>
            <person name="Gangashetty P."/>
            <person name="Hamidou F."/>
            <person name="Sanogo M.D."/>
            <person name="Zwaenepoel A."/>
            <person name="Wallace J."/>
            <person name="Van De Peer Y."/>
            <person name="Van Deynze A."/>
        </authorList>
    </citation>
    <scope>NUCLEOTIDE SEQUENCE</scope>
    <source>
        <tissue evidence="18">Leaves</tissue>
    </source>
</reference>
<dbReference type="PANTHER" id="PTHR14155">
    <property type="entry name" value="RING FINGER DOMAIN-CONTAINING"/>
    <property type="match status" value="1"/>
</dbReference>
<keyword evidence="7" id="KW-0479">Metal-binding</keyword>
<evidence type="ECO:0000256" key="12">
    <source>
        <dbReference type="ARBA" id="ARBA00023136"/>
    </source>
</evidence>
<sequence>MDTVVVATTAARRLLVHGSRLGSHDDHRAHRAAARGSSSSPPREPFPMLLPVFILFVLLLCFLSIFLLRDLLHFFSLWLRRRRLRLATDAEEPGADAEATPDEHATPKPAGLDPAVLATFPTVRWINEAATQPESSSSSSTTPAECAVCLSEFAAGDAVRVLVTVCRHAFHAACIDSWLRAHTTCPVCRSELDAPPRPTPRDGDGGRAAIVVEGQRVSSTAVAHVNPASDGVRSQPDR</sequence>
<keyword evidence="6 16" id="KW-0812">Transmembrane</keyword>
<evidence type="ECO:0000256" key="13">
    <source>
        <dbReference type="ARBA" id="ARBA00024209"/>
    </source>
</evidence>
<keyword evidence="12 16" id="KW-0472">Membrane</keyword>
<evidence type="ECO:0000256" key="11">
    <source>
        <dbReference type="ARBA" id="ARBA00022989"/>
    </source>
</evidence>
<dbReference type="GO" id="GO:0061630">
    <property type="term" value="F:ubiquitin protein ligase activity"/>
    <property type="evidence" value="ECO:0007669"/>
    <property type="project" value="UniProtKB-EC"/>
</dbReference>
<dbReference type="FunFam" id="3.30.40.10:FF:000187">
    <property type="entry name" value="E3 ubiquitin-protein ligase ATL6"/>
    <property type="match status" value="1"/>
</dbReference>
<keyword evidence="8 14" id="KW-0863">Zinc-finger</keyword>
<dbReference type="SMART" id="SM00184">
    <property type="entry name" value="RING"/>
    <property type="match status" value="1"/>
</dbReference>
<dbReference type="InterPro" id="IPR013083">
    <property type="entry name" value="Znf_RING/FYVE/PHD"/>
</dbReference>
<dbReference type="PANTHER" id="PTHR14155:SF620">
    <property type="entry name" value="OS10G0574400 PROTEIN"/>
    <property type="match status" value="1"/>
</dbReference>
<dbReference type="EC" id="2.3.2.27" evidence="4"/>
<evidence type="ECO:0000256" key="14">
    <source>
        <dbReference type="PROSITE-ProRule" id="PRU00175"/>
    </source>
</evidence>
<evidence type="ECO:0000256" key="16">
    <source>
        <dbReference type="SAM" id="Phobius"/>
    </source>
</evidence>
<evidence type="ECO:0000256" key="4">
    <source>
        <dbReference type="ARBA" id="ARBA00012483"/>
    </source>
</evidence>
<evidence type="ECO:0000256" key="9">
    <source>
        <dbReference type="ARBA" id="ARBA00022786"/>
    </source>
</evidence>
<evidence type="ECO:0000256" key="1">
    <source>
        <dbReference type="ARBA" id="ARBA00000900"/>
    </source>
</evidence>
<proteinExistence type="inferred from homology"/>
<accession>A0A835KG28</accession>
<evidence type="ECO:0000256" key="5">
    <source>
        <dbReference type="ARBA" id="ARBA00022679"/>
    </source>
</evidence>
<evidence type="ECO:0000259" key="17">
    <source>
        <dbReference type="PROSITE" id="PS50089"/>
    </source>
</evidence>
<dbReference type="CDD" id="cd16461">
    <property type="entry name" value="RING-H2_EL5-like"/>
    <property type="match status" value="1"/>
</dbReference>
<dbReference type="OrthoDB" id="9984778at2759"/>
<evidence type="ECO:0000256" key="10">
    <source>
        <dbReference type="ARBA" id="ARBA00022833"/>
    </source>
</evidence>
<comment type="pathway">
    <text evidence="3">Protein modification; protein ubiquitination.</text>
</comment>
<feature type="transmembrane region" description="Helical" evidence="16">
    <location>
        <begin position="48"/>
        <end position="72"/>
    </location>
</feature>
<dbReference type="InterPro" id="IPR053238">
    <property type="entry name" value="RING-H2_zinc_finger"/>
</dbReference>
<evidence type="ECO:0000256" key="6">
    <source>
        <dbReference type="ARBA" id="ARBA00022692"/>
    </source>
</evidence>
<evidence type="ECO:0000313" key="18">
    <source>
        <dbReference type="EMBL" id="KAF8728186.1"/>
    </source>
</evidence>
<name>A0A835KG28_9POAL</name>
<feature type="region of interest" description="Disordered" evidence="15">
    <location>
        <begin position="22"/>
        <end position="42"/>
    </location>
</feature>
<dbReference type="SUPFAM" id="SSF57850">
    <property type="entry name" value="RING/U-box"/>
    <property type="match status" value="1"/>
</dbReference>
<evidence type="ECO:0000256" key="3">
    <source>
        <dbReference type="ARBA" id="ARBA00004906"/>
    </source>
</evidence>